<proteinExistence type="predicted"/>
<protein>
    <submittedName>
        <fullName evidence="2">Uncharacterized protein</fullName>
    </submittedName>
</protein>
<name>A0A2J5HK62_9EURO</name>
<feature type="compositionally biased region" description="Basic and acidic residues" evidence="1">
    <location>
        <begin position="794"/>
        <end position="813"/>
    </location>
</feature>
<feature type="region of interest" description="Disordered" evidence="1">
    <location>
        <begin position="793"/>
        <end position="813"/>
    </location>
</feature>
<dbReference type="Proteomes" id="UP000235023">
    <property type="component" value="Unassembled WGS sequence"/>
</dbReference>
<dbReference type="EMBL" id="KZ559594">
    <property type="protein sequence ID" value="PLN77509.1"/>
    <property type="molecule type" value="Genomic_DNA"/>
</dbReference>
<accession>A0A2J5HK62</accession>
<feature type="region of interest" description="Disordered" evidence="1">
    <location>
        <begin position="993"/>
        <end position="1012"/>
    </location>
</feature>
<keyword evidence="3" id="KW-1185">Reference proteome</keyword>
<gene>
    <name evidence="2" type="ORF">BDW42DRAFT_196489</name>
</gene>
<evidence type="ECO:0000313" key="2">
    <source>
        <dbReference type="EMBL" id="PLN77509.1"/>
    </source>
</evidence>
<dbReference type="AlphaFoldDB" id="A0A2J5HK62"/>
<organism evidence="2 3">
    <name type="scientific">Aspergillus taichungensis</name>
    <dbReference type="NCBI Taxonomy" id="482145"/>
    <lineage>
        <taxon>Eukaryota</taxon>
        <taxon>Fungi</taxon>
        <taxon>Dikarya</taxon>
        <taxon>Ascomycota</taxon>
        <taxon>Pezizomycotina</taxon>
        <taxon>Eurotiomycetes</taxon>
        <taxon>Eurotiomycetidae</taxon>
        <taxon>Eurotiales</taxon>
        <taxon>Aspergillaceae</taxon>
        <taxon>Aspergillus</taxon>
        <taxon>Aspergillus subgen. Circumdati</taxon>
    </lineage>
</organism>
<sequence length="1202" mass="133992">MAIFTGGRDTSINSPRHLTLRHAVRAVKLKLRDQGKLDPEEAKDLLPELNPGQEQLHSFWSPSLEAGRAHHIAVEQTVEAPGADAPLRLKGEQKFFVEAPQFSLPAGSIYSVHPPPGYSEEHRILPHVVLSDPHLPWERLGSPKAGEHETDRNRVPWLALLVFTQEELRLSTQQLNGPDSAFSSVTKTKRPIKQTASLSVRLALDDLSQISRDKIDTPVRVGETGPTKDEAADFVLVPADLFTSLFSPFDEKNQRQSVEQPDTSPYQYLSHVRQINAQGMAVAGIQDVGVFSVVVANRCGPLDNFKPATVCVHLVSIEGVEDHIRFPLKANRVALCSLYSWTYPVLPPNTLNVGDTFDALGSSLGLLRPPDDIISGVRKTTTETDKAMTERLAKRLEDGYSLVQYRTQTGERTVALFRGPCTPTTVPRRWKAPGDASSLDHGPRCSNSGLDLQILDKEIGLMDISYSVAWQVGRMLALADQAFTTALMRLRTAIHAETMRVCQTKIVQERSQGRFPTKADLLGRLNTLPDKLNQMSMADGDARSSPDFALGDALDRWHRPRLANEDIPNLSYDSDIIEKNYPPEAVKVAKKLAMGTNQRIYDETNDPVSTDWMVVLSWVMDRLFLHGIPAHYLITDPSHLDHERLHFFHIDANWTDALLDGALSLGNHLGRDRDRPAIKEAINQYLYDKPPLLEHPPQIPSYGFYLRSDVVSMYPDLKVTTLPDMGFPPVRAPLLRHEIVADGVMLGLFDRIPGSTDFQGLVFTQPPHQQRFAVADTLEADKIHVRMRPQYTVPEKDRPQTRPPLRMDDLPTKPDDPNNVFLWGTKPGSSDLRLLHLPRYATLQLEALNRLMGETEQKQKYFDDDTATSALFALQLNDPIFSLTIKFNPQTIPTMRRMATLSVDPTDIARAHHESLRGLNLRGPSTVNTAVSAFTMHSGDSRPQPPVVSAAERAVVRETADFTRHPDASPGLHAQYNAHLVPHAMSIPVVSATAAAPTPSPPPTPSSRGVAPPRVHTRMAMAASSGTPAGYPIYTCDVYSVTSDVVECEKDGPEQDLVFSIKVSNNNSQEYKIKSFNILIDLGLPDLEYPKLMTTYEGMGATMLSNLRFNVLPRFVEMDNGLIQKLQLTLLPRSEKKWTYITLVREMGFMLSLAKVNWFESDHKPVTLQRVTVPWEAYYEGKDQPQTGFIHVYIKNLPASGS</sequence>
<evidence type="ECO:0000256" key="1">
    <source>
        <dbReference type="SAM" id="MobiDB-lite"/>
    </source>
</evidence>
<evidence type="ECO:0000313" key="3">
    <source>
        <dbReference type="Proteomes" id="UP000235023"/>
    </source>
</evidence>
<reference evidence="3" key="1">
    <citation type="submission" date="2017-12" db="EMBL/GenBank/DDBJ databases">
        <authorList>
            <consortium name="DOE Joint Genome Institute"/>
            <person name="Mondo S.J."/>
            <person name="Kjaerbolling I."/>
            <person name="Vesth T.C."/>
            <person name="Frisvad J.C."/>
            <person name="Nybo J.L."/>
            <person name="Theobald S."/>
            <person name="Kuo A."/>
            <person name="Bowyer P."/>
            <person name="Matsuda Y."/>
            <person name="Lyhne E.K."/>
            <person name="Kogle M.E."/>
            <person name="Clum A."/>
            <person name="Lipzen A."/>
            <person name="Salamov A."/>
            <person name="Ngan C.Y."/>
            <person name="Daum C."/>
            <person name="Chiniquy J."/>
            <person name="Barry K."/>
            <person name="LaButti K."/>
            <person name="Haridas S."/>
            <person name="Simmons B.A."/>
            <person name="Magnuson J.K."/>
            <person name="Mortensen U.H."/>
            <person name="Larsen T.O."/>
            <person name="Grigoriev I.V."/>
            <person name="Baker S.E."/>
            <person name="Andersen M.R."/>
            <person name="Nordberg H.P."/>
            <person name="Cantor M.N."/>
            <person name="Hua S.X."/>
        </authorList>
    </citation>
    <scope>NUCLEOTIDE SEQUENCE [LARGE SCALE GENOMIC DNA]</scope>
    <source>
        <strain evidence="3">IBT 19404</strain>
    </source>
</reference>
<dbReference type="OrthoDB" id="3029913at2759"/>